<keyword evidence="1" id="KW-0472">Membrane</keyword>
<feature type="transmembrane region" description="Helical" evidence="1">
    <location>
        <begin position="43"/>
        <end position="65"/>
    </location>
</feature>
<organism evidence="2 3">
    <name type="scientific">Polaromonas aquatica</name>
    <dbReference type="NCBI Taxonomy" id="332657"/>
    <lineage>
        <taxon>Bacteria</taxon>
        <taxon>Pseudomonadati</taxon>
        <taxon>Pseudomonadota</taxon>
        <taxon>Betaproteobacteria</taxon>
        <taxon>Burkholderiales</taxon>
        <taxon>Comamonadaceae</taxon>
        <taxon>Polaromonas</taxon>
    </lineage>
</organism>
<dbReference type="EMBL" id="JBHSRS010000013">
    <property type="protein sequence ID" value="MFC6280750.1"/>
    <property type="molecule type" value="Genomic_DNA"/>
</dbReference>
<dbReference type="RefSeq" id="WP_371435715.1">
    <property type="nucleotide sequence ID" value="NZ_JBHSRS010000013.1"/>
</dbReference>
<gene>
    <name evidence="2" type="ORF">ACFQND_05835</name>
</gene>
<evidence type="ECO:0000313" key="2">
    <source>
        <dbReference type="EMBL" id="MFC6280750.1"/>
    </source>
</evidence>
<sequence>MRARTIFLIVCIVLVAAFAALNVDEFTRSSVLSLGFTTIQVPLGMVMLLLLVIATVVFLASTLYMQSANLIETRKYARELNAQRELADKAEASRFTELRNYLEAQSTATLQREAANATVLAERLAQTQAALVQRLEQSDNATAAYMGQLEDRLDRNIGLANPR</sequence>
<keyword evidence="1" id="KW-0812">Transmembrane</keyword>
<evidence type="ECO:0000313" key="3">
    <source>
        <dbReference type="Proteomes" id="UP001596270"/>
    </source>
</evidence>
<reference evidence="3" key="1">
    <citation type="journal article" date="2019" name="Int. J. Syst. Evol. Microbiol.">
        <title>The Global Catalogue of Microorganisms (GCM) 10K type strain sequencing project: providing services to taxonomists for standard genome sequencing and annotation.</title>
        <authorList>
            <consortium name="The Broad Institute Genomics Platform"/>
            <consortium name="The Broad Institute Genome Sequencing Center for Infectious Disease"/>
            <person name="Wu L."/>
            <person name="Ma J."/>
        </authorList>
    </citation>
    <scope>NUCLEOTIDE SEQUENCE [LARGE SCALE GENOMIC DNA]</scope>
    <source>
        <strain evidence="3">CCUG 39402</strain>
    </source>
</reference>
<comment type="caution">
    <text evidence="2">The sequence shown here is derived from an EMBL/GenBank/DDBJ whole genome shotgun (WGS) entry which is preliminary data.</text>
</comment>
<protein>
    <recommendedName>
        <fullName evidence="4">Signal transduction histidine kinase</fullName>
    </recommendedName>
</protein>
<accession>A0ABW1TTW9</accession>
<keyword evidence="3" id="KW-1185">Reference proteome</keyword>
<dbReference type="Proteomes" id="UP001596270">
    <property type="component" value="Unassembled WGS sequence"/>
</dbReference>
<proteinExistence type="predicted"/>
<keyword evidence="1" id="KW-1133">Transmembrane helix</keyword>
<evidence type="ECO:0000256" key="1">
    <source>
        <dbReference type="SAM" id="Phobius"/>
    </source>
</evidence>
<evidence type="ECO:0008006" key="4">
    <source>
        <dbReference type="Google" id="ProtNLM"/>
    </source>
</evidence>
<name>A0ABW1TTW9_9BURK</name>